<proteinExistence type="predicted"/>
<dbReference type="EMBL" id="JWYV01000002">
    <property type="protein sequence ID" value="KKD00903.1"/>
    <property type="molecule type" value="Genomic_DNA"/>
</dbReference>
<keyword evidence="3" id="KW-1185">Reference proteome</keyword>
<dbReference type="PATRIC" id="fig|265726.11.peg.2072"/>
<sequence length="953" mass="104206">MRTYLMIGLSLFLAGLLSACGGGGDDVGIQPAELPPVKTKFTVTVDLPAGLMTAQQGVSWRPVSQAYAATPELYQDNFAVLFINQQGKVMGQGDITSFAMTDGNYSIEAQVPLLLHGVLVLDLNGVPQFAIGDDLPTNLFMTPLTDTEIALSLKTTLAYRALIKRVATDGHWGIFSETVSDPSNIDVRDAGDFVNELADELSVTLIPKLGLNGVSLSNLMSLSIVNDILEGIMTRKYTELTAQKDEIATIFNSGFWRLASHSSNTGSTLEADMMDYNSPDTATNETRQIDWRWTKNGESDISLTEDFTYLSEQGLVQFDSKDDAIKGQILTSSGWKDLYEYFKVLISSSSTASMTDAGLEEADGRNITMRVNSYSLSGLKMHDFLTTKENHFMTRYVPADTTFGEAAKGYYFTWNPVATRMLLCNTQVGGDECTVAPRDNPTVPYTSLEDMVSVEGAGSIEQVNGYHLTDNVVVELVLNGTHQANYWVNVGGDDWMVVETGIWGAVSSLGKEMFQFAVPDVIKQLANHYPFDTPYLFLVVEQGAVHQGQAILKDTDYHFAGFNHAAKEEIYAVTSRDNLPAFGDCSFGNTSPATEDQFLNSVTECGGDERFVTDSVNSLVDQHLVQISTDPGSLGELETLILKSDNTWEYYLNTVLQPGSSNRSWQLNDNGFLRLTENSNDTFSDYQLWALTHKKYQDRPILAVKYFSQTDIGGANTSVIDNLMTKQYAPDTLVACTASDSGWNGNTLMPATAQTKAAFTSQAASCTVSWEGRTPRFTQSMLAGKALTFSDTSRHLVLNAQADSQSGFQTGRYKDSDGCGFDIPIRWKLEADGTLYYENAMAQSEIDAVFSNGAKRFPTGNFKEWIKVSDTDGLTFTVKGFNHFTRWQSATPALGADDGEMWSDVVALIPAANVPTVTVQTPTEAPLPDSPYPGTILRDGESCDLTPPATPTP</sequence>
<dbReference type="Proteomes" id="UP000033633">
    <property type="component" value="Unassembled WGS sequence"/>
</dbReference>
<dbReference type="OrthoDB" id="7055897at2"/>
<evidence type="ECO:0008006" key="4">
    <source>
        <dbReference type="Google" id="ProtNLM"/>
    </source>
</evidence>
<evidence type="ECO:0000256" key="1">
    <source>
        <dbReference type="SAM" id="SignalP"/>
    </source>
</evidence>
<dbReference type="AlphaFoldDB" id="A0A0F5VFR7"/>
<dbReference type="PROSITE" id="PS51257">
    <property type="entry name" value="PROKAR_LIPOPROTEIN"/>
    <property type="match status" value="1"/>
</dbReference>
<gene>
    <name evidence="2" type="ORF">KY46_03630</name>
</gene>
<dbReference type="RefSeq" id="WP_046219268.1">
    <property type="nucleotide sequence ID" value="NZ_JWYV01000002.1"/>
</dbReference>
<keyword evidence="1" id="KW-0732">Signal</keyword>
<reference evidence="2 3" key="1">
    <citation type="submission" date="2014-12" db="EMBL/GenBank/DDBJ databases">
        <title>Mercury Reductase activity and rhizosphere competence traits in the genome of root associated Photobacterium halotolerans MELD1.</title>
        <authorList>
            <person name="Mathew D.C."/>
            <person name="Huang C.-C."/>
        </authorList>
    </citation>
    <scope>NUCLEOTIDE SEQUENCE [LARGE SCALE GENOMIC DNA]</scope>
    <source>
        <strain evidence="2 3">MELD1</strain>
    </source>
</reference>
<accession>A0A0F5VFR7</accession>
<protein>
    <recommendedName>
        <fullName evidence="4">Hydrogenase expression protein HypA</fullName>
    </recommendedName>
</protein>
<evidence type="ECO:0000313" key="2">
    <source>
        <dbReference type="EMBL" id="KKD00903.1"/>
    </source>
</evidence>
<feature type="signal peptide" evidence="1">
    <location>
        <begin position="1"/>
        <end position="19"/>
    </location>
</feature>
<evidence type="ECO:0000313" key="3">
    <source>
        <dbReference type="Proteomes" id="UP000033633"/>
    </source>
</evidence>
<organism evidence="2 3">
    <name type="scientific">Photobacterium halotolerans</name>
    <dbReference type="NCBI Taxonomy" id="265726"/>
    <lineage>
        <taxon>Bacteria</taxon>
        <taxon>Pseudomonadati</taxon>
        <taxon>Pseudomonadota</taxon>
        <taxon>Gammaproteobacteria</taxon>
        <taxon>Vibrionales</taxon>
        <taxon>Vibrionaceae</taxon>
        <taxon>Photobacterium</taxon>
    </lineage>
</organism>
<comment type="caution">
    <text evidence="2">The sequence shown here is derived from an EMBL/GenBank/DDBJ whole genome shotgun (WGS) entry which is preliminary data.</text>
</comment>
<name>A0A0F5VFR7_9GAMM</name>
<feature type="chain" id="PRO_5002496797" description="Hydrogenase expression protein HypA" evidence="1">
    <location>
        <begin position="20"/>
        <end position="953"/>
    </location>
</feature>
<dbReference type="STRING" id="265726.KY46_03630"/>